<gene>
    <name evidence="12" type="ORF">SAMN05443244_0606</name>
</gene>
<evidence type="ECO:0000256" key="6">
    <source>
        <dbReference type="ARBA" id="ARBA00022777"/>
    </source>
</evidence>
<evidence type="ECO:0000256" key="1">
    <source>
        <dbReference type="ARBA" id="ARBA00022543"/>
    </source>
</evidence>
<evidence type="ECO:0000256" key="2">
    <source>
        <dbReference type="ARBA" id="ARBA00022553"/>
    </source>
</evidence>
<evidence type="ECO:0000259" key="11">
    <source>
        <dbReference type="PROSITE" id="PS50046"/>
    </source>
</evidence>
<protein>
    <submittedName>
        <fullName evidence="12">GAF domain-containing protein</fullName>
    </submittedName>
</protein>
<dbReference type="PANTHER" id="PTHR43065:SF10">
    <property type="entry name" value="PEROXIDE STRESS-ACTIVATED HISTIDINE KINASE MAK3"/>
    <property type="match status" value="1"/>
</dbReference>
<dbReference type="Gene3D" id="3.30.450.40">
    <property type="match status" value="1"/>
</dbReference>
<feature type="domain" description="Phytochrome chromophore attachment site" evidence="11">
    <location>
        <begin position="147"/>
        <end position="305"/>
    </location>
</feature>
<keyword evidence="6" id="KW-0418">Kinase</keyword>
<dbReference type="InterPro" id="IPR029016">
    <property type="entry name" value="GAF-like_dom_sf"/>
</dbReference>
<dbReference type="Gene3D" id="3.30.450.270">
    <property type="match status" value="1"/>
</dbReference>
<keyword evidence="2" id="KW-0597">Phosphoprotein</keyword>
<dbReference type="InterPro" id="IPR013515">
    <property type="entry name" value="Phytochrome_cen-reg"/>
</dbReference>
<dbReference type="RefSeq" id="WP_074652285.1">
    <property type="nucleotide sequence ID" value="NZ_FNSD01000001.1"/>
</dbReference>
<dbReference type="GO" id="GO:0016301">
    <property type="term" value="F:kinase activity"/>
    <property type="evidence" value="ECO:0007669"/>
    <property type="project" value="UniProtKB-KW"/>
</dbReference>
<keyword evidence="10" id="KW-0675">Receptor</keyword>
<evidence type="ECO:0000256" key="10">
    <source>
        <dbReference type="ARBA" id="ARBA00023170"/>
    </source>
</evidence>
<dbReference type="Proteomes" id="UP000182409">
    <property type="component" value="Unassembled WGS sequence"/>
</dbReference>
<dbReference type="PRINTS" id="PR01033">
    <property type="entry name" value="PHYTOCHROME"/>
</dbReference>
<keyword evidence="9" id="KW-0902">Two-component regulatory system</keyword>
<dbReference type="InterPro" id="IPR001294">
    <property type="entry name" value="Phytochrome"/>
</dbReference>
<dbReference type="Pfam" id="PF00360">
    <property type="entry name" value="PHY"/>
    <property type="match status" value="1"/>
</dbReference>
<dbReference type="GO" id="GO:0005524">
    <property type="term" value="F:ATP binding"/>
    <property type="evidence" value="ECO:0007669"/>
    <property type="project" value="UniProtKB-KW"/>
</dbReference>
<organism evidence="12 13">
    <name type="scientific">Terriglobus roseus</name>
    <dbReference type="NCBI Taxonomy" id="392734"/>
    <lineage>
        <taxon>Bacteria</taxon>
        <taxon>Pseudomonadati</taxon>
        <taxon>Acidobacteriota</taxon>
        <taxon>Terriglobia</taxon>
        <taxon>Terriglobales</taxon>
        <taxon>Acidobacteriaceae</taxon>
        <taxon>Terriglobus</taxon>
    </lineage>
</organism>
<keyword evidence="8" id="KW-0157">Chromophore</keyword>
<keyword evidence="4" id="KW-0808">Transferase</keyword>
<evidence type="ECO:0000313" key="13">
    <source>
        <dbReference type="Proteomes" id="UP000182409"/>
    </source>
</evidence>
<dbReference type="SUPFAM" id="SSF55781">
    <property type="entry name" value="GAF domain-like"/>
    <property type="match status" value="2"/>
</dbReference>
<dbReference type="Pfam" id="PF08446">
    <property type="entry name" value="PAS_2"/>
    <property type="match status" value="1"/>
</dbReference>
<dbReference type="InterPro" id="IPR013654">
    <property type="entry name" value="PAS_2"/>
</dbReference>
<accession>A0A1H4JHC2</accession>
<evidence type="ECO:0000256" key="7">
    <source>
        <dbReference type="ARBA" id="ARBA00022840"/>
    </source>
</evidence>
<dbReference type="SMART" id="SM00065">
    <property type="entry name" value="GAF"/>
    <property type="match status" value="1"/>
</dbReference>
<dbReference type="GO" id="GO:0006355">
    <property type="term" value="P:regulation of DNA-templated transcription"/>
    <property type="evidence" value="ECO:0007669"/>
    <property type="project" value="InterPro"/>
</dbReference>
<keyword evidence="1" id="KW-0600">Photoreceptor protein</keyword>
<dbReference type="GO" id="GO:0000160">
    <property type="term" value="P:phosphorelay signal transduction system"/>
    <property type="evidence" value="ECO:0007669"/>
    <property type="project" value="UniProtKB-KW"/>
</dbReference>
<keyword evidence="3" id="KW-0716">Sensory transduction</keyword>
<keyword evidence="5" id="KW-0547">Nucleotide-binding</keyword>
<evidence type="ECO:0000313" key="12">
    <source>
        <dbReference type="EMBL" id="SEB45445.1"/>
    </source>
</evidence>
<reference evidence="12 13" key="1">
    <citation type="submission" date="2016-10" db="EMBL/GenBank/DDBJ databases">
        <authorList>
            <person name="de Groot N.N."/>
        </authorList>
    </citation>
    <scope>NUCLEOTIDE SEQUENCE [LARGE SCALE GENOMIC DNA]</scope>
    <source>
        <strain evidence="12 13">AB35.6</strain>
    </source>
</reference>
<evidence type="ECO:0000256" key="9">
    <source>
        <dbReference type="ARBA" id="ARBA00023012"/>
    </source>
</evidence>
<dbReference type="PROSITE" id="PS50046">
    <property type="entry name" value="PHYTOCHROME_2"/>
    <property type="match status" value="1"/>
</dbReference>
<dbReference type="EMBL" id="FNSD01000001">
    <property type="protein sequence ID" value="SEB45445.1"/>
    <property type="molecule type" value="Genomic_DNA"/>
</dbReference>
<evidence type="ECO:0000256" key="4">
    <source>
        <dbReference type="ARBA" id="ARBA00022679"/>
    </source>
</evidence>
<proteinExistence type="predicted"/>
<dbReference type="InterPro" id="IPR003018">
    <property type="entry name" value="GAF"/>
</dbReference>
<dbReference type="AlphaFoldDB" id="A0A1H4JHC2"/>
<dbReference type="Pfam" id="PF01590">
    <property type="entry name" value="GAF"/>
    <property type="match status" value="1"/>
</dbReference>
<dbReference type="InterPro" id="IPR016132">
    <property type="entry name" value="Phyto_chromo_attachment"/>
</dbReference>
<sequence>MTDEVVVDLEACAREPIHIPGAIQPHGLLFVLREPELIIAQVSENAEWMLGKPVDQLLGKDISSFLDTSQIAKVRFALDSVDPRDNNPVELGLFASNTESQFDGFVHRHDGFSYLELEAASLTAGARFLDFYKRVSHLTSKLHATSSLAEMLRESTQGIRSMTGFDRVMIYRFAESNEGEVVAETVAEGVDSFLGLWYPASDIPEQARRLYLLNPIRNIVDVDYTPAAIIPVINPDSGRPADLSFAALRSVSPTHCEYLKNMGVAASMSVSIILDGRLWGLIACHHQAPKFVSYEVRKACTFIGQVLSGEISRRETLESSAYQSHATSMQASFLELMAGSANPLLGLVNYSPTLLDLIPADGVAVVLGEKTHLLGTTPGYDDLMQLIRQLQSAGMASTFVTRSLKNHFPLTEAMRDTASGLIALLIQREPATYIFFFRSEVARTVLWGGNPEKPVVPSDDGFRVGPRKSFEAWKEQMTGQSLPWSKNEIRAAQELRNLVTVVMYGK</sequence>
<dbReference type="GO" id="GO:0009881">
    <property type="term" value="F:photoreceptor activity"/>
    <property type="evidence" value="ECO:0007669"/>
    <property type="project" value="UniProtKB-KW"/>
</dbReference>
<keyword evidence="7" id="KW-0067">ATP-binding</keyword>
<name>A0A1H4JHC2_9BACT</name>
<dbReference type="Gene3D" id="3.30.450.20">
    <property type="entry name" value="PAS domain"/>
    <property type="match status" value="1"/>
</dbReference>
<dbReference type="GO" id="GO:0009584">
    <property type="term" value="P:detection of visible light"/>
    <property type="evidence" value="ECO:0007669"/>
    <property type="project" value="InterPro"/>
</dbReference>
<evidence type="ECO:0000256" key="3">
    <source>
        <dbReference type="ARBA" id="ARBA00022606"/>
    </source>
</evidence>
<evidence type="ECO:0000256" key="8">
    <source>
        <dbReference type="ARBA" id="ARBA00022991"/>
    </source>
</evidence>
<dbReference type="InterPro" id="IPR043150">
    <property type="entry name" value="Phytochrome_PHY_sf"/>
</dbReference>
<evidence type="ECO:0000256" key="5">
    <source>
        <dbReference type="ARBA" id="ARBA00022741"/>
    </source>
</evidence>
<dbReference type="InterPro" id="IPR035965">
    <property type="entry name" value="PAS-like_dom_sf"/>
</dbReference>
<dbReference type="PANTHER" id="PTHR43065">
    <property type="entry name" value="SENSOR HISTIDINE KINASE"/>
    <property type="match status" value="1"/>
</dbReference>
<dbReference type="SUPFAM" id="SSF55785">
    <property type="entry name" value="PYP-like sensor domain (PAS domain)"/>
    <property type="match status" value="1"/>
</dbReference>
<dbReference type="OrthoDB" id="9766459at2"/>